<dbReference type="STRING" id="284040.UK15_07695"/>
<gene>
    <name evidence="1" type="ORF">UK15_07695</name>
</gene>
<sequence>MPLSGTLLAVSAFAELTTALDLGTARAPHSLSRKLSLGSGTGAGKADRVFSDRRTLAASATEDLDLAGSLVDAFGATITFARIKGIIVAAADANTNNVVLGNATSNGWATLLSATGTVTLRPGAFVAAGTGVADATGYAVTAGTGDLLKVANSGAGTSVTYDIHIIGVSA</sequence>
<evidence type="ECO:0000313" key="2">
    <source>
        <dbReference type="Proteomes" id="UP000034786"/>
    </source>
</evidence>
<dbReference type="AlphaFoldDB" id="A0A0M2GQ26"/>
<dbReference type="RefSeq" id="WP_031137634.1">
    <property type="nucleotide sequence ID" value="NZ_JYJH01000004.1"/>
</dbReference>
<keyword evidence="2" id="KW-1185">Reference proteome</keyword>
<dbReference type="EMBL" id="JYJH01000004">
    <property type="protein sequence ID" value="KJK40226.1"/>
    <property type="molecule type" value="Genomic_DNA"/>
</dbReference>
<dbReference type="Proteomes" id="UP000034786">
    <property type="component" value="Unassembled WGS sequence"/>
</dbReference>
<accession>A0A0M2GQ26</accession>
<protein>
    <submittedName>
        <fullName evidence="1">Uncharacterized protein</fullName>
    </submittedName>
</protein>
<organism evidence="1 2">
    <name type="scientific">Streptomyces variegatus</name>
    <dbReference type="NCBI Taxonomy" id="284040"/>
    <lineage>
        <taxon>Bacteria</taxon>
        <taxon>Bacillati</taxon>
        <taxon>Actinomycetota</taxon>
        <taxon>Actinomycetes</taxon>
        <taxon>Kitasatosporales</taxon>
        <taxon>Streptomycetaceae</taxon>
        <taxon>Streptomyces</taxon>
    </lineage>
</organism>
<comment type="caution">
    <text evidence="1">The sequence shown here is derived from an EMBL/GenBank/DDBJ whole genome shotgun (WGS) entry which is preliminary data.</text>
</comment>
<name>A0A0M2GQ26_9ACTN</name>
<reference evidence="2" key="1">
    <citation type="submission" date="2015-02" db="EMBL/GenBank/DDBJ databases">
        <authorList>
            <person name="Ju K.-S."/>
            <person name="Doroghazi J.R."/>
            <person name="Metcalf W."/>
        </authorList>
    </citation>
    <scope>NUCLEOTIDE SEQUENCE [LARGE SCALE GENOMIC DNA]</scope>
    <source>
        <strain evidence="2">NRRL B-16380</strain>
    </source>
</reference>
<dbReference type="PATRIC" id="fig|284040.3.peg.4826"/>
<proteinExistence type="predicted"/>
<evidence type="ECO:0000313" key="1">
    <source>
        <dbReference type="EMBL" id="KJK40226.1"/>
    </source>
</evidence>